<sequence>MPRLTGWRYAGLIGGLIGAIGLAIYPIIIDPMLNVEKYKRIQEQTRAHIKQEDIQPGNMKVWTDPFDRKKSQNS</sequence>
<dbReference type="PANTHER" id="PTHR34923:SF1">
    <property type="entry name" value="SMALL INTEGRAL MEMBRANE PROTEIN 20"/>
    <property type="match status" value="1"/>
</dbReference>
<dbReference type="GO" id="GO:0033617">
    <property type="term" value="P:mitochondrial respiratory chain complex IV assembly"/>
    <property type="evidence" value="ECO:0007669"/>
    <property type="project" value="InterPro"/>
</dbReference>
<feature type="transmembrane region" description="Helical" evidence="2">
    <location>
        <begin position="6"/>
        <end position="29"/>
    </location>
</feature>
<feature type="region of interest" description="Disordered" evidence="1">
    <location>
        <begin position="50"/>
        <end position="74"/>
    </location>
</feature>
<dbReference type="Proteomes" id="UP001154078">
    <property type="component" value="Chromosome 6"/>
</dbReference>
<reference evidence="3" key="1">
    <citation type="submission" date="2021-12" db="EMBL/GenBank/DDBJ databases">
        <authorList>
            <person name="King R."/>
        </authorList>
    </citation>
    <scope>NUCLEOTIDE SEQUENCE</scope>
</reference>
<evidence type="ECO:0008006" key="5">
    <source>
        <dbReference type="Google" id="ProtNLM"/>
    </source>
</evidence>
<dbReference type="Pfam" id="PF15061">
    <property type="entry name" value="MITRAC7_Phoenixin"/>
    <property type="match status" value="1"/>
</dbReference>
<evidence type="ECO:0000256" key="2">
    <source>
        <dbReference type="SAM" id="Phobius"/>
    </source>
</evidence>
<dbReference type="InterPro" id="IPR027917">
    <property type="entry name" value="MITRAC7/Phoenixin"/>
</dbReference>
<keyword evidence="2" id="KW-0472">Membrane</keyword>
<keyword evidence="4" id="KW-1185">Reference proteome</keyword>
<dbReference type="PANTHER" id="PTHR34923">
    <property type="entry name" value="SMALL INTEGRAL MEMBRANE PROTEIN 20"/>
    <property type="match status" value="1"/>
</dbReference>
<proteinExistence type="predicted"/>
<feature type="compositionally biased region" description="Basic and acidic residues" evidence="1">
    <location>
        <begin position="65"/>
        <end position="74"/>
    </location>
</feature>
<evidence type="ECO:0000313" key="4">
    <source>
        <dbReference type="Proteomes" id="UP001154078"/>
    </source>
</evidence>
<dbReference type="OrthoDB" id="8755372at2759"/>
<keyword evidence="2" id="KW-0812">Transmembrane</keyword>
<name>A0A9P0FL08_BRAAE</name>
<organism evidence="3 4">
    <name type="scientific">Brassicogethes aeneus</name>
    <name type="common">Rape pollen beetle</name>
    <name type="synonym">Meligethes aeneus</name>
    <dbReference type="NCBI Taxonomy" id="1431903"/>
    <lineage>
        <taxon>Eukaryota</taxon>
        <taxon>Metazoa</taxon>
        <taxon>Ecdysozoa</taxon>
        <taxon>Arthropoda</taxon>
        <taxon>Hexapoda</taxon>
        <taxon>Insecta</taxon>
        <taxon>Pterygota</taxon>
        <taxon>Neoptera</taxon>
        <taxon>Endopterygota</taxon>
        <taxon>Coleoptera</taxon>
        <taxon>Polyphaga</taxon>
        <taxon>Cucujiformia</taxon>
        <taxon>Nitidulidae</taxon>
        <taxon>Meligethinae</taxon>
        <taxon>Brassicogethes</taxon>
    </lineage>
</organism>
<dbReference type="EMBL" id="OV121137">
    <property type="protein sequence ID" value="CAH0558947.1"/>
    <property type="molecule type" value="Genomic_DNA"/>
</dbReference>
<dbReference type="AlphaFoldDB" id="A0A9P0FL08"/>
<gene>
    <name evidence="3" type="ORF">MELIAE_LOCUS9151</name>
</gene>
<dbReference type="GO" id="GO:0005743">
    <property type="term" value="C:mitochondrial inner membrane"/>
    <property type="evidence" value="ECO:0007669"/>
    <property type="project" value="TreeGrafter"/>
</dbReference>
<evidence type="ECO:0000313" key="3">
    <source>
        <dbReference type="EMBL" id="CAH0558947.1"/>
    </source>
</evidence>
<keyword evidence="2" id="KW-1133">Transmembrane helix</keyword>
<protein>
    <recommendedName>
        <fullName evidence="5">Small integral membrane protein 20</fullName>
    </recommendedName>
</protein>
<accession>A0A9P0FL08</accession>
<evidence type="ECO:0000256" key="1">
    <source>
        <dbReference type="SAM" id="MobiDB-lite"/>
    </source>
</evidence>